<dbReference type="Gene3D" id="3.40.50.1820">
    <property type="entry name" value="alpha/beta hydrolase"/>
    <property type="match status" value="1"/>
</dbReference>
<feature type="signal peptide" evidence="3">
    <location>
        <begin position="1"/>
        <end position="20"/>
    </location>
</feature>
<comment type="similarity">
    <text evidence="1 3">Belongs to the type-B carboxylesterase/lipase family.</text>
</comment>
<dbReference type="AlphaFoldDB" id="A0A853BR98"/>
<dbReference type="InterPro" id="IPR050309">
    <property type="entry name" value="Type-B_Carboxylest/Lipase"/>
</dbReference>
<sequence length="523" mass="56062">MRKIWTAGLGLALLGTLASAAVVGSAGQAAAAAEDPASAVVQTDQGAVRGTVGPEVRSFKGIPYATAERFAKPRPAEGWSGVRDATERGTTCAQLPGYPIGEPSTAEDCLNLNVTTPVGGGEDLPVVFWIHGGSMMVGYGDLYGPDRLAAEGAVVVSVNYRLGPTAFLAHPDLEESGSLALDDQREALRWVRDNIAEFGGDPGRVTLMGESGGGFAVCGHLASPASDGLYRQAVIQSAPCSTPGNASRTREEAEADSEQVIKDLGCLDAEDVAACLREVPIDQLLEKYGTDREPRPVSGTPELPLPVDEALRTGRFNRVPVLIGVNHDEENGMVIGAELATGEPMADADYEAAIRRDDSYGDDADAVLRRYPLGDSAGATLARVRTDSVWAVPTLDTARALSRHTSTRMYEFAEQDTPWYRDLPEPSFPAAAQHMAELPYMFDMALFEDLTPEQAALGARMNRAWVRFAASGDPNGGGEAAWPRLRDDRGRSGWYVQSLSSGDWRRADFAKDHGYRFWSRLSD</sequence>
<evidence type="ECO:0000256" key="2">
    <source>
        <dbReference type="ARBA" id="ARBA00022801"/>
    </source>
</evidence>
<evidence type="ECO:0000259" key="4">
    <source>
        <dbReference type="Pfam" id="PF00135"/>
    </source>
</evidence>
<keyword evidence="6" id="KW-1185">Reference proteome</keyword>
<dbReference type="RefSeq" id="WP_179768742.1">
    <property type="nucleotide sequence ID" value="NZ_JACCFO010000001.1"/>
</dbReference>
<dbReference type="EC" id="3.1.1.-" evidence="3"/>
<dbReference type="GO" id="GO:0016787">
    <property type="term" value="F:hydrolase activity"/>
    <property type="evidence" value="ECO:0007669"/>
    <property type="project" value="UniProtKB-KW"/>
</dbReference>
<dbReference type="SUPFAM" id="SSF53474">
    <property type="entry name" value="alpha/beta-Hydrolases"/>
    <property type="match status" value="1"/>
</dbReference>
<evidence type="ECO:0000256" key="1">
    <source>
        <dbReference type="ARBA" id="ARBA00005964"/>
    </source>
</evidence>
<dbReference type="InterPro" id="IPR002018">
    <property type="entry name" value="CarbesteraseB"/>
</dbReference>
<name>A0A853BR98_9ACTN</name>
<dbReference type="InterPro" id="IPR019826">
    <property type="entry name" value="Carboxylesterase_B_AS"/>
</dbReference>
<reference evidence="5 6" key="1">
    <citation type="submission" date="2020-07" db="EMBL/GenBank/DDBJ databases">
        <title>Sequencing the genomes of 1000 actinobacteria strains.</title>
        <authorList>
            <person name="Klenk H.-P."/>
        </authorList>
    </citation>
    <scope>NUCLEOTIDE SEQUENCE [LARGE SCALE GENOMIC DNA]</scope>
    <source>
        <strain evidence="5 6">DSM 45927</strain>
    </source>
</reference>
<dbReference type="Proteomes" id="UP000575985">
    <property type="component" value="Unassembled WGS sequence"/>
</dbReference>
<organism evidence="5 6">
    <name type="scientific">Streptomonospora nanhaiensis</name>
    <dbReference type="NCBI Taxonomy" id="1323731"/>
    <lineage>
        <taxon>Bacteria</taxon>
        <taxon>Bacillati</taxon>
        <taxon>Actinomycetota</taxon>
        <taxon>Actinomycetes</taxon>
        <taxon>Streptosporangiales</taxon>
        <taxon>Nocardiopsidaceae</taxon>
        <taxon>Streptomonospora</taxon>
    </lineage>
</organism>
<keyword evidence="2 3" id="KW-0378">Hydrolase</keyword>
<proteinExistence type="inferred from homology"/>
<dbReference type="InterPro" id="IPR029058">
    <property type="entry name" value="AB_hydrolase_fold"/>
</dbReference>
<comment type="caution">
    <text evidence="5">The sequence shown here is derived from an EMBL/GenBank/DDBJ whole genome shotgun (WGS) entry which is preliminary data.</text>
</comment>
<feature type="chain" id="PRO_5039760320" description="Carboxylic ester hydrolase" evidence="3">
    <location>
        <begin position="21"/>
        <end position="523"/>
    </location>
</feature>
<evidence type="ECO:0000313" key="5">
    <source>
        <dbReference type="EMBL" id="NYI97384.1"/>
    </source>
</evidence>
<protein>
    <recommendedName>
        <fullName evidence="3">Carboxylic ester hydrolase</fullName>
        <ecNumber evidence="3">3.1.1.-</ecNumber>
    </recommendedName>
</protein>
<dbReference type="EMBL" id="JACCFO010000001">
    <property type="protein sequence ID" value="NYI97384.1"/>
    <property type="molecule type" value="Genomic_DNA"/>
</dbReference>
<gene>
    <name evidence="5" type="ORF">HNR12_003661</name>
</gene>
<feature type="domain" description="Carboxylesterase type B" evidence="4">
    <location>
        <begin position="38"/>
        <end position="488"/>
    </location>
</feature>
<accession>A0A853BR98</accession>
<keyword evidence="3" id="KW-0732">Signal</keyword>
<evidence type="ECO:0000313" key="6">
    <source>
        <dbReference type="Proteomes" id="UP000575985"/>
    </source>
</evidence>
<dbReference type="PROSITE" id="PS00122">
    <property type="entry name" value="CARBOXYLESTERASE_B_1"/>
    <property type="match status" value="1"/>
</dbReference>
<evidence type="ECO:0000256" key="3">
    <source>
        <dbReference type="RuleBase" id="RU361235"/>
    </source>
</evidence>
<dbReference type="Pfam" id="PF00135">
    <property type="entry name" value="COesterase"/>
    <property type="match status" value="1"/>
</dbReference>
<dbReference type="PANTHER" id="PTHR11559">
    <property type="entry name" value="CARBOXYLESTERASE"/>
    <property type="match status" value="1"/>
</dbReference>